<accession>A0ABS4SAA9</accession>
<comment type="caution">
    <text evidence="2">The sequence shown here is derived from an EMBL/GenBank/DDBJ whole genome shotgun (WGS) entry which is preliminary data.</text>
</comment>
<evidence type="ECO:0000313" key="3">
    <source>
        <dbReference type="Proteomes" id="UP001519294"/>
    </source>
</evidence>
<feature type="transmembrane region" description="Helical" evidence="1">
    <location>
        <begin position="30"/>
        <end position="52"/>
    </location>
</feature>
<protein>
    <recommendedName>
        <fullName evidence="4">Phage abortive infection protein</fullName>
    </recommendedName>
</protein>
<dbReference type="RefSeq" id="WP_226371428.1">
    <property type="nucleotide sequence ID" value="NZ_JAGIKX010000026.1"/>
</dbReference>
<keyword evidence="1" id="KW-0812">Transmembrane</keyword>
<evidence type="ECO:0000313" key="2">
    <source>
        <dbReference type="EMBL" id="MBP2258441.1"/>
    </source>
</evidence>
<organism evidence="2 3">
    <name type="scientific">Virgibacillus alimentarius</name>
    <dbReference type="NCBI Taxonomy" id="698769"/>
    <lineage>
        <taxon>Bacteria</taxon>
        <taxon>Bacillati</taxon>
        <taxon>Bacillota</taxon>
        <taxon>Bacilli</taxon>
        <taxon>Bacillales</taxon>
        <taxon>Bacillaceae</taxon>
        <taxon>Virgibacillus</taxon>
    </lineage>
</organism>
<keyword evidence="1" id="KW-0472">Membrane</keyword>
<evidence type="ECO:0000256" key="1">
    <source>
        <dbReference type="SAM" id="Phobius"/>
    </source>
</evidence>
<name>A0ABS4SAA9_9BACI</name>
<keyword evidence="3" id="KW-1185">Reference proteome</keyword>
<sequence>MIYFSMYYIIHHEDTTAFTFGDNYGYLADFFNGITTPILTIITALFALWAFLSQKEQLKLQKEESVRQRIEGTFFQLFDLHSNMVRDLVYEAPNGFGRHGGQDFFKKAYTDLMQIYLAEEDTDEDLRLLASMQKLDKIHANNFHLYYKNLFRKYFC</sequence>
<dbReference type="Proteomes" id="UP001519294">
    <property type="component" value="Unassembled WGS sequence"/>
</dbReference>
<proteinExistence type="predicted"/>
<evidence type="ECO:0008006" key="4">
    <source>
        <dbReference type="Google" id="ProtNLM"/>
    </source>
</evidence>
<gene>
    <name evidence="2" type="ORF">J2Z81_002424</name>
</gene>
<keyword evidence="1" id="KW-1133">Transmembrane helix</keyword>
<dbReference type="EMBL" id="JAGIKX010000026">
    <property type="protein sequence ID" value="MBP2258441.1"/>
    <property type="molecule type" value="Genomic_DNA"/>
</dbReference>
<reference evidence="2 3" key="1">
    <citation type="submission" date="2021-03" db="EMBL/GenBank/DDBJ databases">
        <title>Genomic Encyclopedia of Type Strains, Phase IV (KMG-IV): sequencing the most valuable type-strain genomes for metagenomic binning, comparative biology and taxonomic classification.</title>
        <authorList>
            <person name="Goeker M."/>
        </authorList>
    </citation>
    <scope>NUCLEOTIDE SEQUENCE [LARGE SCALE GENOMIC DNA]</scope>
    <source>
        <strain evidence="2 3">DSM 25790</strain>
    </source>
</reference>